<feature type="non-terminal residue" evidence="2">
    <location>
        <position position="1"/>
    </location>
</feature>
<name>A0A6D1AGX4_ECOLX</name>
<gene>
    <name evidence="2" type="ORF">G3563_27490</name>
</gene>
<organism evidence="2">
    <name type="scientific">Escherichia coli</name>
    <dbReference type="NCBI Taxonomy" id="562"/>
    <lineage>
        <taxon>Bacteria</taxon>
        <taxon>Pseudomonadati</taxon>
        <taxon>Pseudomonadota</taxon>
        <taxon>Gammaproteobacteria</taxon>
        <taxon>Enterobacterales</taxon>
        <taxon>Enterobacteriaceae</taxon>
        <taxon>Escherichia</taxon>
    </lineage>
</organism>
<reference evidence="2" key="1">
    <citation type="submission" date="2020-02" db="EMBL/GenBank/DDBJ databases">
        <title>Investigating the Use of Bacteriophages as New Decolonization Strategy for Intestinal Carriage of CTX-M-15-producing ST131 Escherichia coli: an In Vitro Continuous Culture System Model.</title>
        <authorList>
            <person name="Bernasconi O.J."/>
            <person name="Campos-Madueno E.I."/>
            <person name="Dona V."/>
            <person name="Perreten V."/>
            <person name="Carattoli A."/>
            <person name="Endimiani A."/>
        </authorList>
    </citation>
    <scope>NUCLEOTIDE SEQUENCE</scope>
    <source>
        <strain evidence="2">4901.28</strain>
    </source>
</reference>
<evidence type="ECO:0000313" key="2">
    <source>
        <dbReference type="EMBL" id="NEU02781.1"/>
    </source>
</evidence>
<proteinExistence type="predicted"/>
<dbReference type="AlphaFoldDB" id="A0A6D1AGX4"/>
<sequence length="119" mass="13512">EKPILSVLEDKVIVLARLLFKDTNLRALSKTFSFDLPKPNTAENHEDSDVEHKKHDETNKNNDSDADEIVIIPDIPDLPINPINQPETANLQSKHSFAANYLLSKNPYEIATETNEYKN</sequence>
<feature type="non-terminal residue" evidence="2">
    <location>
        <position position="119"/>
    </location>
</feature>
<evidence type="ECO:0000256" key="1">
    <source>
        <dbReference type="SAM" id="MobiDB-lite"/>
    </source>
</evidence>
<feature type="region of interest" description="Disordered" evidence="1">
    <location>
        <begin position="34"/>
        <end position="68"/>
    </location>
</feature>
<accession>A0A6D1AGX4</accession>
<dbReference type="EMBL" id="JAAHTE010000336">
    <property type="protein sequence ID" value="NEU02781.1"/>
    <property type="molecule type" value="Genomic_DNA"/>
</dbReference>
<feature type="compositionally biased region" description="Basic and acidic residues" evidence="1">
    <location>
        <begin position="43"/>
        <end position="63"/>
    </location>
</feature>
<comment type="caution">
    <text evidence="2">The sequence shown here is derived from an EMBL/GenBank/DDBJ whole genome shotgun (WGS) entry which is preliminary data.</text>
</comment>
<protein>
    <submittedName>
        <fullName evidence="2">Uncharacterized protein</fullName>
    </submittedName>
</protein>